<accession>A0A449E4D3</accession>
<dbReference type="Pfam" id="PF06030">
    <property type="entry name" value="WxLIP_PGBD"/>
    <property type="match status" value="1"/>
</dbReference>
<dbReference type="EMBL" id="CABEEP010000001">
    <property type="protein sequence ID" value="VTQ62583.1"/>
    <property type="molecule type" value="Genomic_DNA"/>
</dbReference>
<name>A0A449E4D3_ENTHR</name>
<gene>
    <name evidence="3" type="ORF">NCTC12204_01049</name>
</gene>
<dbReference type="Proteomes" id="UP000352698">
    <property type="component" value="Unassembled WGS sequence"/>
</dbReference>
<dbReference type="RefSeq" id="WP_010737325.1">
    <property type="nucleotide sequence ID" value="NZ_AP027299.1"/>
</dbReference>
<dbReference type="InterPro" id="IPR010317">
    <property type="entry name" value="WxLIP_PGBD"/>
</dbReference>
<evidence type="ECO:0000259" key="2">
    <source>
        <dbReference type="Pfam" id="PF11797"/>
    </source>
</evidence>
<evidence type="ECO:0000313" key="3">
    <source>
        <dbReference type="EMBL" id="VTQ62583.1"/>
    </source>
</evidence>
<sequence length="337" mass="37378">MNKLRALIVLVLGLWVTMLPMSVYADSNESAYSVSADIPDFQVDKNLSYFDLHLQPNQQKTIKIHLANTGKEKAAFLVNVNNAATNSNGVIDYGKNEFKKDPSAKYELNQLVKPKTQEVELPAGKAEDVQFQITMPKTAFKGIVLGGIHVSKKDDISQKAKGTAIRNKYAYVIGVKLQNSLVKVTPDLKLKKVNVGLQNSYTTIFANIQNPTATIISKVAFDAKVTKKDSNEILYETKKENLSIAPNTNFDFPIGLNKDKIAAGNYTVTIDAKEQGTTHRWHMTSDLTIKADKANKLNHDAVTNEKGIPYLSLIIGIGLFLVLIILFLSWKLLKAKR</sequence>
<feature type="domain" description="WxL Interacting Protein peptidoglycan binding" evidence="1">
    <location>
        <begin position="32"/>
        <end position="152"/>
    </location>
</feature>
<dbReference type="Pfam" id="PF11797">
    <property type="entry name" value="WxLIP_HBD"/>
    <property type="match status" value="1"/>
</dbReference>
<dbReference type="InterPro" id="IPR021759">
    <property type="entry name" value="WxLIP_HBD"/>
</dbReference>
<comment type="caution">
    <text evidence="3">The sequence shown here is derived from an EMBL/GenBank/DDBJ whole genome shotgun (WGS) entry which is preliminary data.</text>
</comment>
<proteinExistence type="predicted"/>
<organism evidence="3 4">
    <name type="scientific">Enterococcus hirae</name>
    <dbReference type="NCBI Taxonomy" id="1354"/>
    <lineage>
        <taxon>Bacteria</taxon>
        <taxon>Bacillati</taxon>
        <taxon>Bacillota</taxon>
        <taxon>Bacilli</taxon>
        <taxon>Lactobacillales</taxon>
        <taxon>Enterococcaceae</taxon>
        <taxon>Enterococcus</taxon>
    </lineage>
</organism>
<evidence type="ECO:0000259" key="1">
    <source>
        <dbReference type="Pfam" id="PF06030"/>
    </source>
</evidence>
<feature type="domain" description="WxL Interacting Protein host binding" evidence="2">
    <location>
        <begin position="161"/>
        <end position="299"/>
    </location>
</feature>
<reference evidence="3 4" key="1">
    <citation type="submission" date="2019-05" db="EMBL/GenBank/DDBJ databases">
        <authorList>
            <consortium name="Pathogen Informatics"/>
        </authorList>
    </citation>
    <scope>NUCLEOTIDE SEQUENCE [LARGE SCALE GENOMIC DNA]</scope>
    <source>
        <strain evidence="3 4">NCTC12204</strain>
    </source>
</reference>
<protein>
    <submittedName>
        <fullName evidence="3">Cell surface protein</fullName>
    </submittedName>
</protein>
<evidence type="ECO:0000313" key="4">
    <source>
        <dbReference type="Proteomes" id="UP000352698"/>
    </source>
</evidence>
<dbReference type="AlphaFoldDB" id="A0A449E4D3"/>